<dbReference type="FunFam" id="1.20.1250.20:FF:000284">
    <property type="entry name" value="Siderophore iron transporter mirB"/>
    <property type="match status" value="1"/>
</dbReference>
<feature type="transmembrane region" description="Helical" evidence="9">
    <location>
        <begin position="189"/>
        <end position="208"/>
    </location>
</feature>
<dbReference type="InterPro" id="IPR011701">
    <property type="entry name" value="MFS"/>
</dbReference>
<dbReference type="PANTHER" id="PTHR23501:SF107">
    <property type="entry name" value="TRANSPORTER, PUTATIVE (AFU_ORTHOLOGUE AFUA_7G04730)-RELATED"/>
    <property type="match status" value="1"/>
</dbReference>
<evidence type="ECO:0000256" key="9">
    <source>
        <dbReference type="SAM" id="Phobius"/>
    </source>
</evidence>
<evidence type="ECO:0000256" key="8">
    <source>
        <dbReference type="SAM" id="MobiDB-lite"/>
    </source>
</evidence>
<accession>A0A8H4SQW5</accession>
<dbReference type="PANTHER" id="PTHR23501">
    <property type="entry name" value="MAJOR FACILITATOR SUPERFAMILY"/>
    <property type="match status" value="1"/>
</dbReference>
<feature type="transmembrane region" description="Helical" evidence="9">
    <location>
        <begin position="155"/>
        <end position="177"/>
    </location>
</feature>
<dbReference type="GO" id="GO:0005886">
    <property type="term" value="C:plasma membrane"/>
    <property type="evidence" value="ECO:0007669"/>
    <property type="project" value="TreeGrafter"/>
</dbReference>
<evidence type="ECO:0000256" key="5">
    <source>
        <dbReference type="ARBA" id="ARBA00022989"/>
    </source>
</evidence>
<dbReference type="PROSITE" id="PS50850">
    <property type="entry name" value="MFS"/>
    <property type="match status" value="1"/>
</dbReference>
<feature type="transmembrane region" description="Helical" evidence="9">
    <location>
        <begin position="132"/>
        <end position="149"/>
    </location>
</feature>
<keyword evidence="12" id="KW-1185">Reference proteome</keyword>
<feature type="domain" description="Major facilitator superfamily (MFS) profile" evidence="10">
    <location>
        <begin position="67"/>
        <end position="572"/>
    </location>
</feature>
<dbReference type="EMBL" id="JABEXW010001409">
    <property type="protein sequence ID" value="KAF4943988.1"/>
    <property type="molecule type" value="Genomic_DNA"/>
</dbReference>
<reference evidence="11" key="2">
    <citation type="submission" date="2020-05" db="EMBL/GenBank/DDBJ databases">
        <authorList>
            <person name="Kim H.-S."/>
            <person name="Proctor R.H."/>
            <person name="Brown D.W."/>
        </authorList>
    </citation>
    <scope>NUCLEOTIDE SEQUENCE</scope>
    <source>
        <strain evidence="11">NRRL 20472</strain>
    </source>
</reference>
<dbReference type="InterPro" id="IPR020846">
    <property type="entry name" value="MFS_dom"/>
</dbReference>
<organism evidence="11 12">
    <name type="scientific">Fusarium sarcochroum</name>
    <dbReference type="NCBI Taxonomy" id="1208366"/>
    <lineage>
        <taxon>Eukaryota</taxon>
        <taxon>Fungi</taxon>
        <taxon>Dikarya</taxon>
        <taxon>Ascomycota</taxon>
        <taxon>Pezizomycotina</taxon>
        <taxon>Sordariomycetes</taxon>
        <taxon>Hypocreomycetidae</taxon>
        <taxon>Hypocreales</taxon>
        <taxon>Nectriaceae</taxon>
        <taxon>Fusarium</taxon>
        <taxon>Fusarium lateritium species complex</taxon>
    </lineage>
</organism>
<protein>
    <recommendedName>
        <fullName evidence="10">Major facilitator superfamily (MFS) profile domain-containing protein</fullName>
    </recommendedName>
</protein>
<name>A0A8H4SQW5_9HYPO</name>
<evidence type="ECO:0000313" key="11">
    <source>
        <dbReference type="EMBL" id="KAF4943988.1"/>
    </source>
</evidence>
<evidence type="ECO:0000256" key="1">
    <source>
        <dbReference type="ARBA" id="ARBA00004141"/>
    </source>
</evidence>
<feature type="region of interest" description="Disordered" evidence="8">
    <location>
        <begin position="1"/>
        <end position="39"/>
    </location>
</feature>
<evidence type="ECO:0000256" key="3">
    <source>
        <dbReference type="ARBA" id="ARBA00022448"/>
    </source>
</evidence>
<dbReference type="InterPro" id="IPR036259">
    <property type="entry name" value="MFS_trans_sf"/>
</dbReference>
<dbReference type="Proteomes" id="UP000622797">
    <property type="component" value="Unassembled WGS sequence"/>
</dbReference>
<feature type="transmembrane region" description="Helical" evidence="9">
    <location>
        <begin position="549"/>
        <end position="567"/>
    </location>
</feature>
<proteinExistence type="inferred from homology"/>
<evidence type="ECO:0000259" key="10">
    <source>
        <dbReference type="PROSITE" id="PS50850"/>
    </source>
</evidence>
<evidence type="ECO:0000313" key="12">
    <source>
        <dbReference type="Proteomes" id="UP000622797"/>
    </source>
</evidence>
<dbReference type="SUPFAM" id="SSF103473">
    <property type="entry name" value="MFS general substrate transporter"/>
    <property type="match status" value="1"/>
</dbReference>
<reference evidence="11" key="1">
    <citation type="journal article" date="2020" name="BMC Genomics">
        <title>Correction to: Identification and distribution of gene clusters required for synthesis of sphingolipid metabolism inhibitors in diverse species of the filamentous fungus Fusarium.</title>
        <authorList>
            <person name="Kim H.S."/>
            <person name="Lohmar J.M."/>
            <person name="Busman M."/>
            <person name="Brown D.W."/>
            <person name="Naumann T.A."/>
            <person name="Divon H.H."/>
            <person name="Lysoe E."/>
            <person name="Uhlig S."/>
            <person name="Proctor R.H."/>
        </authorList>
    </citation>
    <scope>NUCLEOTIDE SEQUENCE</scope>
    <source>
        <strain evidence="11">NRRL 20472</strain>
    </source>
</reference>
<evidence type="ECO:0000256" key="4">
    <source>
        <dbReference type="ARBA" id="ARBA00022692"/>
    </source>
</evidence>
<feature type="transmembrane region" description="Helical" evidence="9">
    <location>
        <begin position="266"/>
        <end position="294"/>
    </location>
</feature>
<comment type="caution">
    <text evidence="11">The sequence shown here is derived from an EMBL/GenBank/DDBJ whole genome shotgun (WGS) entry which is preliminary data.</text>
</comment>
<feature type="compositionally biased region" description="Basic and acidic residues" evidence="8">
    <location>
        <begin position="18"/>
        <end position="36"/>
    </location>
</feature>
<feature type="transmembrane region" description="Helical" evidence="9">
    <location>
        <begin position="89"/>
        <end position="112"/>
    </location>
</feature>
<keyword evidence="5 9" id="KW-1133">Transmembrane helix</keyword>
<feature type="transmembrane region" description="Helical" evidence="9">
    <location>
        <begin position="344"/>
        <end position="365"/>
    </location>
</feature>
<comment type="subcellular location">
    <subcellularLocation>
        <location evidence="1">Membrane</location>
        <topology evidence="1">Multi-pass membrane protein</topology>
    </subcellularLocation>
</comment>
<keyword evidence="6 9" id="KW-0472">Membrane</keyword>
<comment type="similarity">
    <text evidence="2">Belongs to the major facilitator superfamily.</text>
</comment>
<dbReference type="Gene3D" id="1.20.1250.20">
    <property type="entry name" value="MFS general substrate transporter like domains"/>
    <property type="match status" value="2"/>
</dbReference>
<evidence type="ECO:0000256" key="2">
    <source>
        <dbReference type="ARBA" id="ARBA00008335"/>
    </source>
</evidence>
<dbReference type="AlphaFoldDB" id="A0A8H4SQW5"/>
<evidence type="ECO:0000256" key="7">
    <source>
        <dbReference type="ARBA" id="ARBA00023180"/>
    </source>
</evidence>
<sequence length="584" mass="64526">MAQQDELESGPKAVNETHQAKVDDVDVNVDEKHPDSDADITSTGGLRGVEKMQALTQTWTKSWLIAAYLLIWLVFFVDSLQQQIANSLLPYVVSSFGLHGLMSATGIVSNLVSGVSKLPLARIIDVIGRVQGLLIMLFCVVISLILMAVCNNVQTYAAAQVFFWTGMNGIGYVLNIFMADTTTLKNRMILFGFTSTPYISNTFAGPAAAQAFLDGSTWRWGYGAFTIIIPVILSPVIAIFTIQLRRAEQKGLYVKEKSNRTWLESFKFWIIELDLAGMVIIVAGFALVLLPFSLAGYQEHKWKEPSVIVMIVIGCLCIIAFPFFEKYIAPKSFIPFELFKNRTVLVACLLGGNMWISFYCYKLQFSSYLQVVYNLSVSKAGYITNIYNIVSCGWAIPVGILLRVTDRYKWLAMAMLPLQMLMTGLMIKFRMPDTPIGYVIMCEVLGSVAGGTFVMIEQIAVMASVPHRDVAVGIAMLNLVTSVGGAIGQSISGAIWTNLMPSKLAKYLPEELQPKALVIYGDITQQLAYPWGSPERDAIIKAYGETQKVMLIASVAALAGPIAWILLMKNHRLSERSQTKGILF</sequence>
<feature type="transmembrane region" description="Helical" evidence="9">
    <location>
        <begin position="385"/>
        <end position="404"/>
    </location>
</feature>
<feature type="transmembrane region" description="Helical" evidence="9">
    <location>
        <begin position="435"/>
        <end position="456"/>
    </location>
</feature>
<dbReference type="Pfam" id="PF07690">
    <property type="entry name" value="MFS_1"/>
    <property type="match status" value="1"/>
</dbReference>
<dbReference type="OrthoDB" id="4078873at2759"/>
<dbReference type="GO" id="GO:0022857">
    <property type="term" value="F:transmembrane transporter activity"/>
    <property type="evidence" value="ECO:0007669"/>
    <property type="project" value="InterPro"/>
</dbReference>
<evidence type="ECO:0000256" key="6">
    <source>
        <dbReference type="ARBA" id="ARBA00023136"/>
    </source>
</evidence>
<feature type="transmembrane region" description="Helical" evidence="9">
    <location>
        <begin position="306"/>
        <end position="324"/>
    </location>
</feature>
<feature type="transmembrane region" description="Helical" evidence="9">
    <location>
        <begin position="59"/>
        <end position="77"/>
    </location>
</feature>
<keyword evidence="3" id="KW-0813">Transport</keyword>
<feature type="transmembrane region" description="Helical" evidence="9">
    <location>
        <begin position="220"/>
        <end position="245"/>
    </location>
</feature>
<keyword evidence="4 9" id="KW-0812">Transmembrane</keyword>
<feature type="transmembrane region" description="Helical" evidence="9">
    <location>
        <begin position="477"/>
        <end position="499"/>
    </location>
</feature>
<keyword evidence="7" id="KW-0325">Glycoprotein</keyword>
<gene>
    <name evidence="11" type="ORF">FSARC_14796</name>
</gene>